<dbReference type="EMBL" id="JAYKBW010000004">
    <property type="protein sequence ID" value="MEB3074427.1"/>
    <property type="molecule type" value="Genomic_DNA"/>
</dbReference>
<reference evidence="1 2" key="1">
    <citation type="submission" date="2023-12" db="EMBL/GenBank/DDBJ databases">
        <title>Genomic sequences of Capnocytophaga and Parvimonas strains.</title>
        <authorList>
            <person name="Watt R.M."/>
            <person name="Wang M."/>
            <person name="Yang T."/>
            <person name="Tong W.M."/>
        </authorList>
    </citation>
    <scope>NUCLEOTIDE SEQUENCE [LARGE SCALE GENOMIC DNA]</scope>
    <source>
        <strain evidence="1 2">CCUG 13096</strain>
    </source>
</reference>
<proteinExistence type="predicted"/>
<keyword evidence="2" id="KW-1185">Reference proteome</keyword>
<protein>
    <recommendedName>
        <fullName evidence="3">Toxin-antitoxin system, antitoxin component, ribbon-helix-helix domain protein</fullName>
    </recommendedName>
</protein>
<comment type="caution">
    <text evidence="1">The sequence shown here is derived from an EMBL/GenBank/DDBJ whole genome shotgun (WGS) entry which is preliminary data.</text>
</comment>
<gene>
    <name evidence="1" type="ORF">VJJ08_03805</name>
</gene>
<accession>A0ABU5Z9M2</accession>
<sequence length="72" mass="8569">MNTITFQAEISEADFPIFEVLFSKFKIKPLILEKKEDDTKMSKEDFLAMVDQSRAKKEVKISREEMRQRLLK</sequence>
<evidence type="ECO:0000313" key="2">
    <source>
        <dbReference type="Proteomes" id="UP001311730"/>
    </source>
</evidence>
<evidence type="ECO:0000313" key="1">
    <source>
        <dbReference type="EMBL" id="MEB3074427.1"/>
    </source>
</evidence>
<dbReference type="RefSeq" id="WP_298823404.1">
    <property type="nucleotide sequence ID" value="NZ_JAYKBW010000004.1"/>
</dbReference>
<evidence type="ECO:0008006" key="3">
    <source>
        <dbReference type="Google" id="ProtNLM"/>
    </source>
</evidence>
<name>A0ABU5Z9M2_9FLAO</name>
<organism evidence="1 2">
    <name type="scientific">Capnocytophaga gingivalis</name>
    <dbReference type="NCBI Taxonomy" id="1017"/>
    <lineage>
        <taxon>Bacteria</taxon>
        <taxon>Pseudomonadati</taxon>
        <taxon>Bacteroidota</taxon>
        <taxon>Flavobacteriia</taxon>
        <taxon>Flavobacteriales</taxon>
        <taxon>Flavobacteriaceae</taxon>
        <taxon>Capnocytophaga</taxon>
    </lineage>
</organism>
<dbReference type="Proteomes" id="UP001311730">
    <property type="component" value="Unassembled WGS sequence"/>
</dbReference>